<evidence type="ECO:0000313" key="12">
    <source>
        <dbReference type="Proteomes" id="UP000439903"/>
    </source>
</evidence>
<dbReference type="EMBL" id="WTPW01000665">
    <property type="protein sequence ID" value="KAF0490127.1"/>
    <property type="molecule type" value="Genomic_DNA"/>
</dbReference>
<evidence type="ECO:0000313" key="11">
    <source>
        <dbReference type="EMBL" id="KAF0490127.1"/>
    </source>
</evidence>
<dbReference type="GO" id="GO:0005743">
    <property type="term" value="C:mitochondrial inner membrane"/>
    <property type="evidence" value="ECO:0007669"/>
    <property type="project" value="UniProtKB-SubCell"/>
</dbReference>
<evidence type="ECO:0000256" key="5">
    <source>
        <dbReference type="ARBA" id="ARBA00022792"/>
    </source>
</evidence>
<dbReference type="GO" id="GO:0045277">
    <property type="term" value="C:respiratory chain complex IV"/>
    <property type="evidence" value="ECO:0007669"/>
    <property type="project" value="UniProtKB-UniRule"/>
</dbReference>
<evidence type="ECO:0000256" key="7">
    <source>
        <dbReference type="ARBA" id="ARBA00022989"/>
    </source>
</evidence>
<evidence type="ECO:0000256" key="6">
    <source>
        <dbReference type="ARBA" id="ARBA00022946"/>
    </source>
</evidence>
<keyword evidence="9 10" id="KW-0472">Membrane</keyword>
<proteinExistence type="inferred from homology"/>
<dbReference type="InterPro" id="IPR036636">
    <property type="entry name" value="COX7C/Cox8_sf"/>
</dbReference>
<keyword evidence="4 10" id="KW-0812">Transmembrane</keyword>
<dbReference type="SUPFAM" id="SSF81427">
    <property type="entry name" value="Mitochondrial cytochrome c oxidase subunit VIIc (aka VIIIa)"/>
    <property type="match status" value="1"/>
</dbReference>
<accession>A0A8H4AFU9</accession>
<dbReference type="OrthoDB" id="9974841at2759"/>
<comment type="pathway">
    <text evidence="2 10">Energy metabolism; oxidative phosphorylation.</text>
</comment>
<keyword evidence="8 10" id="KW-0496">Mitochondrion</keyword>
<feature type="transmembrane region" description="Helical" evidence="10">
    <location>
        <begin position="43"/>
        <end position="66"/>
    </location>
</feature>
<evidence type="ECO:0000256" key="10">
    <source>
        <dbReference type="RuleBase" id="RU368123"/>
    </source>
</evidence>
<comment type="caution">
    <text evidence="11">The sequence shown here is derived from an EMBL/GenBank/DDBJ whole genome shotgun (WGS) entry which is preliminary data.</text>
</comment>
<name>A0A8H4AFU9_GIGMA</name>
<dbReference type="Proteomes" id="UP000439903">
    <property type="component" value="Unassembled WGS sequence"/>
</dbReference>
<keyword evidence="12" id="KW-1185">Reference proteome</keyword>
<dbReference type="PANTHER" id="PTHR13313:SF0">
    <property type="entry name" value="CYTOCHROME C OXIDASE SUBUNIT 7C, MITOCHONDRIAL"/>
    <property type="match status" value="1"/>
</dbReference>
<evidence type="ECO:0000256" key="4">
    <source>
        <dbReference type="ARBA" id="ARBA00022692"/>
    </source>
</evidence>
<reference evidence="11 12" key="1">
    <citation type="journal article" date="2019" name="Environ. Microbiol.">
        <title>At the nexus of three kingdoms: the genome of the mycorrhizal fungus Gigaspora margarita provides insights into plant, endobacterial and fungal interactions.</title>
        <authorList>
            <person name="Venice F."/>
            <person name="Ghignone S."/>
            <person name="Salvioli di Fossalunga A."/>
            <person name="Amselem J."/>
            <person name="Novero M."/>
            <person name="Xianan X."/>
            <person name="Sedzielewska Toro K."/>
            <person name="Morin E."/>
            <person name="Lipzen A."/>
            <person name="Grigoriev I.V."/>
            <person name="Henrissat B."/>
            <person name="Martin F.M."/>
            <person name="Bonfante P."/>
        </authorList>
    </citation>
    <scope>NUCLEOTIDE SEQUENCE [LARGE SCALE GENOMIC DNA]</scope>
    <source>
        <strain evidence="11 12">BEG34</strain>
    </source>
</reference>
<evidence type="ECO:0000256" key="8">
    <source>
        <dbReference type="ARBA" id="ARBA00023128"/>
    </source>
</evidence>
<dbReference type="AlphaFoldDB" id="A0A8H4AFU9"/>
<dbReference type="GO" id="GO:0006123">
    <property type="term" value="P:mitochondrial electron transport, cytochrome c to oxygen"/>
    <property type="evidence" value="ECO:0007669"/>
    <property type="project" value="UniProtKB-UniRule"/>
</dbReference>
<organism evidence="11 12">
    <name type="scientific">Gigaspora margarita</name>
    <dbReference type="NCBI Taxonomy" id="4874"/>
    <lineage>
        <taxon>Eukaryota</taxon>
        <taxon>Fungi</taxon>
        <taxon>Fungi incertae sedis</taxon>
        <taxon>Mucoromycota</taxon>
        <taxon>Glomeromycotina</taxon>
        <taxon>Glomeromycetes</taxon>
        <taxon>Diversisporales</taxon>
        <taxon>Gigasporaceae</taxon>
        <taxon>Gigaspora</taxon>
    </lineage>
</organism>
<keyword evidence="6 10" id="KW-0809">Transit peptide</keyword>
<comment type="function">
    <text evidence="10">Component of the cytochrome c oxidase, the last enzyme in the mitochondrial electron transport chain which drives oxidative phosphorylation. The respiratory chain contains 3 multisubunit complexes succinate dehydrogenase (complex II, CII), ubiquinol-cytochrome c oxidoreductase (cytochrome b-c1 complex, complex III, CIII) and cytochrome c oxidase (complex IV, CIV), that cooperate to transfer electrons derived from NADH and succinate to molecular oxygen, creating an electrochemical gradient over the inner membrane that drives transmembrane transport and the ATP synthase. Cytochrome c oxidase is the component of the respiratory chain that catalyzes the reduction of oxygen to water. Electrons originating from reduced cytochrome c in the intermembrane space (IMS) are transferred via the dinuclear copper A center (CU(A)) of subunit 2 and heme A of subunit 1 to the active site in subunit 1, a binuclear center (BNC) formed by heme A3 and copper B (CU(B)). The BNC reduces molecular oxygen to 2 water molecules using 4 electrons from cytochrome c in the IMS and 4 protons from the mitochondrial matrix.</text>
</comment>
<sequence>MYSSIFARSAVRSRAVTRPMRSGYYHWENEDGSHLPFSTKNKAALAVGMTVFLASGFSIPFVGAWWQLHKVGKPFYKPGPPPSE</sequence>
<dbReference type="Gene3D" id="4.10.49.10">
    <property type="entry name" value="Cytochrome c oxidase subunit VIIc"/>
    <property type="match status" value="1"/>
</dbReference>
<evidence type="ECO:0000256" key="3">
    <source>
        <dbReference type="ARBA" id="ARBA00010514"/>
    </source>
</evidence>
<comment type="subcellular location">
    <subcellularLocation>
        <location evidence="1 10">Mitochondrion inner membrane</location>
        <topology evidence="1 10">Single-pass membrane protein</topology>
    </subcellularLocation>
</comment>
<gene>
    <name evidence="11" type="ORF">F8M41_021986</name>
</gene>
<keyword evidence="7 10" id="KW-1133">Transmembrane helix</keyword>
<dbReference type="Pfam" id="PF02935">
    <property type="entry name" value="COX7C"/>
    <property type="match status" value="1"/>
</dbReference>
<evidence type="ECO:0000256" key="9">
    <source>
        <dbReference type="ARBA" id="ARBA00023136"/>
    </source>
</evidence>
<protein>
    <recommendedName>
        <fullName evidence="10">Cytochrome c oxidase subunit 8, mitochondrial</fullName>
    </recommendedName>
    <alternativeName>
        <fullName evidence="10">Cytochrome c oxidase polypeptide VIII</fullName>
    </alternativeName>
</protein>
<comment type="similarity">
    <text evidence="3 10">Belongs to the cytochrome c oxidase VIIc family.</text>
</comment>
<evidence type="ECO:0000256" key="1">
    <source>
        <dbReference type="ARBA" id="ARBA00004434"/>
    </source>
</evidence>
<dbReference type="InterPro" id="IPR004202">
    <property type="entry name" value="COX7C/Cox8"/>
</dbReference>
<evidence type="ECO:0000256" key="2">
    <source>
        <dbReference type="ARBA" id="ARBA00004673"/>
    </source>
</evidence>
<dbReference type="UniPathway" id="UPA00705"/>
<dbReference type="PANTHER" id="PTHR13313">
    <property type="entry name" value="CYTOCHROME C OXIDASE SUBUNIT VIIC"/>
    <property type="match status" value="1"/>
</dbReference>
<keyword evidence="5 10" id="KW-0999">Mitochondrion inner membrane</keyword>
<comment type="subunit">
    <text evidence="10">Component of the cytochrome c oxidase (complex IV, CIV), a multisubunit enzyme composed of a catalytic core of 3 subunits and several supernumerary subunits. The complex exists as a monomer or a dimer and forms supercomplexes (SCs) in the inner mitochondrial membrane with ubiquinol-cytochrome c oxidoreductase (cytochrome b-c1 complex, complex III, CIII).</text>
</comment>